<comment type="caution">
    <text evidence="4">The sequence shown here is derived from an EMBL/GenBank/DDBJ whole genome shotgun (WGS) entry which is preliminary data.</text>
</comment>
<organism evidence="4 5">
    <name type="scientific">Methyloceanibacter methanicus</name>
    <dbReference type="NCBI Taxonomy" id="1774968"/>
    <lineage>
        <taxon>Bacteria</taxon>
        <taxon>Pseudomonadati</taxon>
        <taxon>Pseudomonadota</taxon>
        <taxon>Alphaproteobacteria</taxon>
        <taxon>Hyphomicrobiales</taxon>
        <taxon>Hyphomicrobiaceae</taxon>
        <taxon>Methyloceanibacter</taxon>
    </lineage>
</organism>
<keyword evidence="3" id="KW-1133">Transmembrane helix</keyword>
<dbReference type="Pfam" id="PF02021">
    <property type="entry name" value="UPF0102"/>
    <property type="match status" value="1"/>
</dbReference>
<evidence type="ECO:0000256" key="2">
    <source>
        <dbReference type="HAMAP-Rule" id="MF_00048"/>
    </source>
</evidence>
<evidence type="ECO:0000256" key="1">
    <source>
        <dbReference type="ARBA" id="ARBA00006738"/>
    </source>
</evidence>
<evidence type="ECO:0000313" key="5">
    <source>
        <dbReference type="Proteomes" id="UP000094501"/>
    </source>
</evidence>
<keyword evidence="5" id="KW-1185">Reference proteome</keyword>
<evidence type="ECO:0000313" key="4">
    <source>
        <dbReference type="EMBL" id="ODS01074.1"/>
    </source>
</evidence>
<dbReference type="RefSeq" id="WP_069435919.1">
    <property type="nucleotide sequence ID" value="NZ_LPWG01000002.1"/>
</dbReference>
<protein>
    <recommendedName>
        <fullName evidence="2">UPF0102 protein AUC68_11875</fullName>
    </recommendedName>
</protein>
<evidence type="ECO:0000256" key="3">
    <source>
        <dbReference type="SAM" id="Phobius"/>
    </source>
</evidence>
<dbReference type="AlphaFoldDB" id="A0A1E3W5K7"/>
<feature type="transmembrane region" description="Helical" evidence="3">
    <location>
        <begin position="84"/>
        <end position="109"/>
    </location>
</feature>
<comment type="similarity">
    <text evidence="1 2">Belongs to the UPF0102 family.</text>
</comment>
<sequence>MSRARVRAYRAGIMAETLAAWLYRLKGYRIVARRYRSPVGEIDLVATKGQRLAFVEVKRRKTRDEAAFAVTAKQKRRIVRAAQYWIASHPAFVGYAIAFDVVLCAPWALPRHVENAFPT</sequence>
<dbReference type="InterPro" id="IPR011856">
    <property type="entry name" value="tRNA_endonuc-like_dom_sf"/>
</dbReference>
<keyword evidence="3" id="KW-0812">Transmembrane</keyword>
<dbReference type="NCBIfam" id="NF009151">
    <property type="entry name" value="PRK12497.1-5"/>
    <property type="match status" value="1"/>
</dbReference>
<gene>
    <name evidence="4" type="ORF">AUC68_11875</name>
</gene>
<dbReference type="Proteomes" id="UP000094501">
    <property type="component" value="Unassembled WGS sequence"/>
</dbReference>
<dbReference type="STRING" id="1774968.AUC68_11875"/>
<dbReference type="Gene3D" id="3.40.1350.10">
    <property type="match status" value="1"/>
</dbReference>
<keyword evidence="3" id="KW-0472">Membrane</keyword>
<reference evidence="4 5" key="1">
    <citation type="journal article" date="2016" name="Environ. Microbiol.">
        <title>New Methyloceanibacter diversity from North Sea sediments includes methanotroph containing solely the soluble methane monooxygenase.</title>
        <authorList>
            <person name="Vekeman B."/>
            <person name="Kerckhof F.M."/>
            <person name="Cremers G."/>
            <person name="de Vos P."/>
            <person name="Vandamme P."/>
            <person name="Boon N."/>
            <person name="Op den Camp H.J."/>
            <person name="Heylen K."/>
        </authorList>
    </citation>
    <scope>NUCLEOTIDE SEQUENCE [LARGE SCALE GENOMIC DNA]</scope>
    <source>
        <strain evidence="4 5">R-67174</strain>
    </source>
</reference>
<dbReference type="GO" id="GO:0003676">
    <property type="term" value="F:nucleic acid binding"/>
    <property type="evidence" value="ECO:0007669"/>
    <property type="project" value="InterPro"/>
</dbReference>
<dbReference type="InterPro" id="IPR003509">
    <property type="entry name" value="UPF0102_YraN-like"/>
</dbReference>
<dbReference type="HAMAP" id="MF_00048">
    <property type="entry name" value="UPF0102"/>
    <property type="match status" value="1"/>
</dbReference>
<proteinExistence type="inferred from homology"/>
<dbReference type="SUPFAM" id="SSF52980">
    <property type="entry name" value="Restriction endonuclease-like"/>
    <property type="match status" value="1"/>
</dbReference>
<dbReference type="OrthoDB" id="9812968at2"/>
<dbReference type="EMBL" id="LPWG01000002">
    <property type="protein sequence ID" value="ODS01074.1"/>
    <property type="molecule type" value="Genomic_DNA"/>
</dbReference>
<dbReference type="InterPro" id="IPR011335">
    <property type="entry name" value="Restrct_endonuc-II-like"/>
</dbReference>
<dbReference type="PANTHER" id="PTHR34039:SF1">
    <property type="entry name" value="UPF0102 PROTEIN YRAN"/>
    <property type="match status" value="1"/>
</dbReference>
<dbReference type="PANTHER" id="PTHR34039">
    <property type="entry name" value="UPF0102 PROTEIN YRAN"/>
    <property type="match status" value="1"/>
</dbReference>
<accession>A0A1E3W5K7</accession>
<name>A0A1E3W5K7_9HYPH</name>